<evidence type="ECO:0000256" key="1">
    <source>
        <dbReference type="SAM" id="SignalP"/>
    </source>
</evidence>
<evidence type="ECO:0000313" key="3">
    <source>
        <dbReference type="Proteomes" id="UP000675653"/>
    </source>
</evidence>
<gene>
    <name evidence="2" type="ORF">KAT72_09960</name>
</gene>
<comment type="caution">
    <text evidence="2">The sequence shown here is derived from an EMBL/GenBank/DDBJ whole genome shotgun (WGS) entry which is preliminary data.</text>
</comment>
<keyword evidence="3" id="KW-1185">Reference proteome</keyword>
<evidence type="ECO:0008006" key="4">
    <source>
        <dbReference type="Google" id="ProtNLM"/>
    </source>
</evidence>
<proteinExistence type="predicted"/>
<organism evidence="2 3">
    <name type="scientific">Aeromonas popoffii</name>
    <dbReference type="NCBI Taxonomy" id="70856"/>
    <lineage>
        <taxon>Bacteria</taxon>
        <taxon>Pseudomonadati</taxon>
        <taxon>Pseudomonadota</taxon>
        <taxon>Gammaproteobacteria</taxon>
        <taxon>Aeromonadales</taxon>
        <taxon>Aeromonadaceae</taxon>
        <taxon>Aeromonas</taxon>
    </lineage>
</organism>
<protein>
    <recommendedName>
        <fullName evidence="4">Inverse autotransporter beta-domain domain-containing protein</fullName>
    </recommendedName>
</protein>
<feature type="signal peptide" evidence="1">
    <location>
        <begin position="1"/>
        <end position="21"/>
    </location>
</feature>
<evidence type="ECO:0000313" key="2">
    <source>
        <dbReference type="EMBL" id="MBR7629338.1"/>
    </source>
</evidence>
<accession>A0ABS5GQR6</accession>
<feature type="chain" id="PRO_5045284978" description="Inverse autotransporter beta-domain domain-containing protein" evidence="1">
    <location>
        <begin position="22"/>
        <end position="287"/>
    </location>
</feature>
<dbReference type="RefSeq" id="WP_212513490.1">
    <property type="nucleotide sequence ID" value="NZ_CAWQDX010000044.1"/>
</dbReference>
<dbReference type="Proteomes" id="UP000675653">
    <property type="component" value="Unassembled WGS sequence"/>
</dbReference>
<reference evidence="2 3" key="1">
    <citation type="submission" date="2021-04" db="EMBL/GenBank/DDBJ databases">
        <title>Draft Genome of Aeromonas popoffii ID682, isolated from a natural water source in Idaho.</title>
        <authorList>
            <person name="Testerman T."/>
            <person name="Graf J."/>
        </authorList>
    </citation>
    <scope>NUCLEOTIDE SEQUENCE [LARGE SCALE GENOMIC DNA]</scope>
    <source>
        <strain evidence="2 3">ID682</strain>
    </source>
</reference>
<keyword evidence="1" id="KW-0732">Signal</keyword>
<name>A0ABS5GQR6_9GAMM</name>
<dbReference type="EMBL" id="JAGRZL010000022">
    <property type="protein sequence ID" value="MBR7629338.1"/>
    <property type="molecule type" value="Genomic_DNA"/>
</dbReference>
<sequence length="287" mass="32080">MKCKLKFNVLIMLLLPGFILANPDDQLPIGSFELNIGARPSAPYPAMNNYNPNLTEQGSGPAYPVAVSRHHIIPFNVLRSFYNRLAENNRFANVGGFFTAYSNNLRFYASGNNIDCGSLGNDLIDAGNLALAHRYNLARPGGDVMAPGFDTFEQFYAWLPGNLFIGPNERSDDPEDGFESNAHVVVGTAYFDTLSRAYQNILRFNNGDDSPSLLNAISVDLTRIVQRRTVFSLNPQDWTYEHGRYQLRDFRLNKGGDVTQSRKVKRSNDDVCVDMSPTIIEKILTVL</sequence>